<comment type="caution">
    <text evidence="8">The sequence shown here is derived from an EMBL/GenBank/DDBJ whole genome shotgun (WGS) entry which is preliminary data.</text>
</comment>
<evidence type="ECO:0000256" key="5">
    <source>
        <dbReference type="ARBA" id="ARBA00025222"/>
    </source>
</evidence>
<evidence type="ECO:0000256" key="4">
    <source>
        <dbReference type="ARBA" id="ARBA00022490"/>
    </source>
</evidence>
<dbReference type="InterPro" id="IPR004000">
    <property type="entry name" value="Actin"/>
</dbReference>
<organism evidence="8 9">
    <name type="scientific">Imshaugia aleurites</name>
    <dbReference type="NCBI Taxonomy" id="172621"/>
    <lineage>
        <taxon>Eukaryota</taxon>
        <taxon>Fungi</taxon>
        <taxon>Dikarya</taxon>
        <taxon>Ascomycota</taxon>
        <taxon>Pezizomycotina</taxon>
        <taxon>Lecanoromycetes</taxon>
        <taxon>OSLEUM clade</taxon>
        <taxon>Lecanoromycetidae</taxon>
        <taxon>Lecanorales</taxon>
        <taxon>Lecanorineae</taxon>
        <taxon>Parmeliaceae</taxon>
        <taxon>Imshaugia</taxon>
    </lineage>
</organism>
<comment type="function">
    <text evidence="5">Component of the SWR1 complex which mediates the ATP-dependent exchange of histone H2A for the H2A variant HZT1 leading to transcriptional regulation of selected genes by chromatin remodeling. Involved in chromosome stability.</text>
</comment>
<gene>
    <name evidence="8" type="primary">ARP6</name>
    <name evidence="8" type="ORF">IMSHALPRED_009722</name>
</gene>
<dbReference type="Gene3D" id="3.30.420.40">
    <property type="match status" value="2"/>
</dbReference>
<evidence type="ECO:0000256" key="6">
    <source>
        <dbReference type="ARBA" id="ARBA00063309"/>
    </source>
</evidence>
<reference evidence="8" key="1">
    <citation type="submission" date="2021-03" db="EMBL/GenBank/DDBJ databases">
        <authorList>
            <person name="Tagirdzhanova G."/>
        </authorList>
    </citation>
    <scope>NUCLEOTIDE SEQUENCE</scope>
</reference>
<dbReference type="Gene3D" id="3.90.640.10">
    <property type="entry name" value="Actin, Chain A, domain 4"/>
    <property type="match status" value="1"/>
</dbReference>
<evidence type="ECO:0000256" key="3">
    <source>
        <dbReference type="ARBA" id="ARBA00018633"/>
    </source>
</evidence>
<dbReference type="PANTHER" id="PTHR11937">
    <property type="entry name" value="ACTIN"/>
    <property type="match status" value="1"/>
</dbReference>
<keyword evidence="9" id="KW-1185">Reference proteome</keyword>
<dbReference type="AlphaFoldDB" id="A0A8H3IYM9"/>
<dbReference type="EMBL" id="CAJPDT010000076">
    <property type="protein sequence ID" value="CAF9934445.1"/>
    <property type="molecule type" value="Genomic_DNA"/>
</dbReference>
<dbReference type="GO" id="GO:0005634">
    <property type="term" value="C:nucleus"/>
    <property type="evidence" value="ECO:0007669"/>
    <property type="project" value="UniProtKB-ARBA"/>
</dbReference>
<evidence type="ECO:0000313" key="9">
    <source>
        <dbReference type="Proteomes" id="UP000664534"/>
    </source>
</evidence>
<evidence type="ECO:0000256" key="7">
    <source>
        <dbReference type="ARBA" id="ARBA00073820"/>
    </source>
</evidence>
<comment type="subunit">
    <text evidence="6">Component of the SWR1 chromatin remodeling complex.</text>
</comment>
<evidence type="ECO:0000313" key="8">
    <source>
        <dbReference type="EMBL" id="CAF9934445.1"/>
    </source>
</evidence>
<dbReference type="OrthoDB" id="6220758at2759"/>
<protein>
    <recommendedName>
        <fullName evidence="3">Actin-like protein ARP6</fullName>
    </recommendedName>
    <alternativeName>
        <fullName evidence="7">Actin-like protein arp6</fullName>
    </alternativeName>
</protein>
<evidence type="ECO:0000256" key="2">
    <source>
        <dbReference type="ARBA" id="ARBA00005665"/>
    </source>
</evidence>
<name>A0A8H3IYM9_9LECA</name>
<comment type="subcellular location">
    <subcellularLocation>
        <location evidence="1">Cytoplasm</location>
    </subcellularLocation>
</comment>
<dbReference type="FunFam" id="3.90.640.10:FF:000014">
    <property type="entry name" value="Putative actin-related protein 6"/>
    <property type="match status" value="1"/>
</dbReference>
<accession>A0A8H3IYM9</accession>
<comment type="similarity">
    <text evidence="2">Belongs to the actin family. ARP6 subfamily.</text>
</comment>
<dbReference type="Pfam" id="PF00022">
    <property type="entry name" value="Actin"/>
    <property type="match status" value="1"/>
</dbReference>
<sequence length="450" mass="50096">MAPRQAKPADRVLPNQSLIIDNGAHTMKAGFATSNPSLEDCHVIPNCLAKDRARHVWIGAQLEKCNDFGEIAFRRPVEKGFIVNWEAEKAIWDNTFFEKNAKLACDPQDTNLILTEAPNMPSPLQTNCDQIIFEEYEFASYSRCLGPSLNAYHDIQSLFGTPPRRHDVAVLPVECLLVIDSGYSHSTVTPVYNGQPIQQAVRRLDVGGKLLTNYLKELISIRHYNMLDETYIMNAIKENVCYVSEDFKRDLERTWKGTSASRKKALGDERDIVVDYVLPDYNAHKHGFMRPHDPSLSAKMRKMGSMSGAGEVVEDYMTLVNERFTVPELLFSPGDVGIKQEGLPATVLQSLSGLPPGLWPAMLANILVVGGNSRIEGFMSRLETEIRQLAPSECVVRVARAPDPIKSSWLGGAYLAGDPAALKSVQVTREEYNENGSVWLGKVFSGALRR</sequence>
<evidence type="ECO:0000256" key="1">
    <source>
        <dbReference type="ARBA" id="ARBA00004496"/>
    </source>
</evidence>
<dbReference type="Proteomes" id="UP000664534">
    <property type="component" value="Unassembled WGS sequence"/>
</dbReference>
<dbReference type="SMART" id="SM00268">
    <property type="entry name" value="ACTIN"/>
    <property type="match status" value="1"/>
</dbReference>
<dbReference type="InterPro" id="IPR043129">
    <property type="entry name" value="ATPase_NBD"/>
</dbReference>
<dbReference type="CDD" id="cd10210">
    <property type="entry name" value="ASKHA_NBD_Arp6"/>
    <property type="match status" value="1"/>
</dbReference>
<dbReference type="SUPFAM" id="SSF53067">
    <property type="entry name" value="Actin-like ATPase domain"/>
    <property type="match status" value="2"/>
</dbReference>
<dbReference type="GO" id="GO:0005737">
    <property type="term" value="C:cytoplasm"/>
    <property type="evidence" value="ECO:0007669"/>
    <property type="project" value="UniProtKB-SubCell"/>
</dbReference>
<proteinExistence type="inferred from homology"/>
<keyword evidence="4" id="KW-0963">Cytoplasm</keyword>